<sequence>MICKALPVWRRGFPEVAGVSSTSTASRSQEVRKHLSEGAIARSAWRRSRGQARGARRAEALN</sequence>
<reference evidence="2 3" key="1">
    <citation type="journal article" date="2012" name="Science">
        <title>The Paleozoic origin of enzymatic lignin decomposition reconstructed from 31 fungal genomes.</title>
        <authorList>
            <person name="Floudas D."/>
            <person name="Binder M."/>
            <person name="Riley R."/>
            <person name="Barry K."/>
            <person name="Blanchette R.A."/>
            <person name="Henrissat B."/>
            <person name="Martinez A.T."/>
            <person name="Otillar R."/>
            <person name="Spatafora J.W."/>
            <person name="Yadav J.S."/>
            <person name="Aerts A."/>
            <person name="Benoit I."/>
            <person name="Boyd A."/>
            <person name="Carlson A."/>
            <person name="Copeland A."/>
            <person name="Coutinho P.M."/>
            <person name="de Vries R.P."/>
            <person name="Ferreira P."/>
            <person name="Findley K."/>
            <person name="Foster B."/>
            <person name="Gaskell J."/>
            <person name="Glotzer D."/>
            <person name="Gorecki P."/>
            <person name="Heitman J."/>
            <person name="Hesse C."/>
            <person name="Hori C."/>
            <person name="Igarashi K."/>
            <person name="Jurgens J.A."/>
            <person name="Kallen N."/>
            <person name="Kersten P."/>
            <person name="Kohler A."/>
            <person name="Kuees U."/>
            <person name="Kumar T.K.A."/>
            <person name="Kuo A."/>
            <person name="LaButti K."/>
            <person name="Larrondo L.F."/>
            <person name="Lindquist E."/>
            <person name="Ling A."/>
            <person name="Lombard V."/>
            <person name="Lucas S."/>
            <person name="Lundell T."/>
            <person name="Martin R."/>
            <person name="McLaughlin D.J."/>
            <person name="Morgenstern I."/>
            <person name="Morin E."/>
            <person name="Murat C."/>
            <person name="Nagy L.G."/>
            <person name="Nolan M."/>
            <person name="Ohm R.A."/>
            <person name="Patyshakuliyeva A."/>
            <person name="Rokas A."/>
            <person name="Ruiz-Duenas F.J."/>
            <person name="Sabat G."/>
            <person name="Salamov A."/>
            <person name="Samejima M."/>
            <person name="Schmutz J."/>
            <person name="Slot J.C."/>
            <person name="St John F."/>
            <person name="Stenlid J."/>
            <person name="Sun H."/>
            <person name="Sun S."/>
            <person name="Syed K."/>
            <person name="Tsang A."/>
            <person name="Wiebenga A."/>
            <person name="Young D."/>
            <person name="Pisabarro A."/>
            <person name="Eastwood D.C."/>
            <person name="Martin F."/>
            <person name="Cullen D."/>
            <person name="Grigoriev I.V."/>
            <person name="Hibbett D.S."/>
        </authorList>
    </citation>
    <scope>NUCLEOTIDE SEQUENCE [LARGE SCALE GENOMIC DNA]</scope>
    <source>
        <strain evidence="2 3">DJM-731 SS1</strain>
    </source>
</reference>
<dbReference type="AlphaFoldDB" id="M5GBK3"/>
<organism evidence="2 3">
    <name type="scientific">Dacryopinax primogenitus (strain DJM 731)</name>
    <name type="common">Brown rot fungus</name>
    <dbReference type="NCBI Taxonomy" id="1858805"/>
    <lineage>
        <taxon>Eukaryota</taxon>
        <taxon>Fungi</taxon>
        <taxon>Dikarya</taxon>
        <taxon>Basidiomycota</taxon>
        <taxon>Agaricomycotina</taxon>
        <taxon>Dacrymycetes</taxon>
        <taxon>Dacrymycetales</taxon>
        <taxon>Dacrymycetaceae</taxon>
        <taxon>Dacryopinax</taxon>
    </lineage>
</organism>
<feature type="region of interest" description="Disordered" evidence="1">
    <location>
        <begin position="42"/>
        <end position="62"/>
    </location>
</feature>
<evidence type="ECO:0000313" key="3">
    <source>
        <dbReference type="Proteomes" id="UP000030653"/>
    </source>
</evidence>
<keyword evidence="3" id="KW-1185">Reference proteome</keyword>
<name>M5GBK3_DACPD</name>
<dbReference type="HOGENOM" id="CLU_2904138_0_0_1"/>
<evidence type="ECO:0000313" key="2">
    <source>
        <dbReference type="EMBL" id="EJU05785.1"/>
    </source>
</evidence>
<accession>M5GBK3</accession>
<dbReference type="RefSeq" id="XP_040632679.1">
    <property type="nucleotide sequence ID" value="XM_040771827.1"/>
</dbReference>
<proteinExistence type="predicted"/>
<dbReference type="EMBL" id="JH795856">
    <property type="protein sequence ID" value="EJU05785.1"/>
    <property type="molecule type" value="Genomic_DNA"/>
</dbReference>
<dbReference type="Proteomes" id="UP000030653">
    <property type="component" value="Unassembled WGS sequence"/>
</dbReference>
<evidence type="ECO:0000256" key="1">
    <source>
        <dbReference type="SAM" id="MobiDB-lite"/>
    </source>
</evidence>
<gene>
    <name evidence="2" type="ORF">DACRYDRAFT_20167</name>
</gene>
<dbReference type="GeneID" id="63686889"/>
<protein>
    <submittedName>
        <fullName evidence="2">Uncharacterized protein</fullName>
    </submittedName>
</protein>